<sequence>MDGRYADCERITLICDNLNTHANGAFYEVFPAERARQYFRRIGFVYTPKHGSWLNVADCELGCLTRQCLAGIAWRSYIFFRGKLRRGRQTSTLGSAASTGK</sequence>
<name>A0A286RLJ3_9BACT</name>
<proteinExistence type="predicted"/>
<reference evidence="2 3" key="1">
    <citation type="journal article" name="Front. Microbiol.">
        <title>Sugar Metabolism of the First Thermophilic Planctomycete Thermogutta terrifontis: Comparative Genomic and Transcriptomic Approaches.</title>
        <authorList>
            <person name="Elcheninov A.G."/>
            <person name="Menzel P."/>
            <person name="Gudbergsdottir S.R."/>
            <person name="Slesarev A.I."/>
            <person name="Kadnikov V.V."/>
            <person name="Krogh A."/>
            <person name="Bonch-Osmolovskaya E.A."/>
            <person name="Peng X."/>
            <person name="Kublanov I.V."/>
        </authorList>
    </citation>
    <scope>NUCLEOTIDE SEQUENCE [LARGE SCALE GENOMIC DNA]</scope>
    <source>
        <strain evidence="2 3">R1</strain>
    </source>
</reference>
<evidence type="ECO:0000313" key="3">
    <source>
        <dbReference type="Proteomes" id="UP000215086"/>
    </source>
</evidence>
<feature type="domain" description="Tc1-like transposase DDE" evidence="1">
    <location>
        <begin position="9"/>
        <end position="75"/>
    </location>
</feature>
<evidence type="ECO:0000313" key="2">
    <source>
        <dbReference type="EMBL" id="ASV76828.1"/>
    </source>
</evidence>
<dbReference type="RefSeq" id="WP_095416522.1">
    <property type="nucleotide sequence ID" value="NZ_CP018477.1"/>
</dbReference>
<dbReference type="KEGG" id="ttf:THTE_4227"/>
<accession>A0A286RLJ3</accession>
<organism evidence="2 3">
    <name type="scientific">Thermogutta terrifontis</name>
    <dbReference type="NCBI Taxonomy" id="1331910"/>
    <lineage>
        <taxon>Bacteria</taxon>
        <taxon>Pseudomonadati</taxon>
        <taxon>Planctomycetota</taxon>
        <taxon>Planctomycetia</taxon>
        <taxon>Pirellulales</taxon>
        <taxon>Thermoguttaceae</taxon>
        <taxon>Thermogutta</taxon>
    </lineage>
</organism>
<gene>
    <name evidence="2" type="ORF">THTE_4227</name>
</gene>
<dbReference type="EMBL" id="CP018477">
    <property type="protein sequence ID" value="ASV76828.1"/>
    <property type="molecule type" value="Genomic_DNA"/>
</dbReference>
<dbReference type="InterPro" id="IPR038717">
    <property type="entry name" value="Tc1-like_DDE_dom"/>
</dbReference>
<dbReference type="OrthoDB" id="269226at2"/>
<protein>
    <recommendedName>
        <fullName evidence="1">Tc1-like transposase DDE domain-containing protein</fullName>
    </recommendedName>
</protein>
<dbReference type="Pfam" id="PF13358">
    <property type="entry name" value="DDE_3"/>
    <property type="match status" value="1"/>
</dbReference>
<evidence type="ECO:0000259" key="1">
    <source>
        <dbReference type="Pfam" id="PF13358"/>
    </source>
</evidence>
<dbReference type="Proteomes" id="UP000215086">
    <property type="component" value="Chromosome"/>
</dbReference>
<dbReference type="AlphaFoldDB" id="A0A286RLJ3"/>
<keyword evidence="3" id="KW-1185">Reference proteome</keyword>